<dbReference type="EMBL" id="BAABJP010000015">
    <property type="protein sequence ID" value="GAA5156579.1"/>
    <property type="molecule type" value="Genomic_DNA"/>
</dbReference>
<dbReference type="Gene3D" id="3.90.660.20">
    <property type="entry name" value="Protoporphyrinogen oxidase, mitochondrial, domain 2"/>
    <property type="match status" value="1"/>
</dbReference>
<dbReference type="Proteomes" id="UP001428817">
    <property type="component" value="Unassembled WGS sequence"/>
</dbReference>
<accession>A0ABP9QAV9</accession>
<dbReference type="PROSITE" id="PS51257">
    <property type="entry name" value="PROKAR_LIPOPROTEIN"/>
    <property type="match status" value="1"/>
</dbReference>
<comment type="caution">
    <text evidence="2">The sequence shown here is derived from an EMBL/GenBank/DDBJ whole genome shotgun (WGS) entry which is preliminary data.</text>
</comment>
<dbReference type="Gene3D" id="3.50.50.60">
    <property type="entry name" value="FAD/NAD(P)-binding domain"/>
    <property type="match status" value="1"/>
</dbReference>
<sequence length="456" mass="48845">MSPGQRVVVVGAGITGLSCAYRLRDRGFEVLVLEASDAVGGKMSSVRRDGYVVNRAANILPSSYAAVRGLAQDVGLGGRIGAMPVVLGVPRDGRMHRLRASGPGMLVDGLRTSLLSVRGKLLLRRMLVDALRMKGSLSYANLGAAARFDTETVAEYCERRLSPEVRDYLVEPILRALFTCNADTVSIVDFFFAAVNFVGSGMMRYPGGIDFLVRELASRLDVRLSARVTSVTDEPDGVRVSWTGPDGVSRVESADACVLAVSGAVVPALYPGLDASRREILTSKLRYCVTYAGHFALRRRPSEPSLVVPVPRAEDENLCVVVFSHNAGEACVPSPSAGLLSTYWLHEWSSSRRLRTDDEVIAEMLPAMAKVVPSIEEDLVFARLDRWDPAVVRSYPGWYTHVARLGELADAGGRIQLAGDYLSASSTNACAVAGEEAAGRVARVLAGGSVGSAVAR</sequence>
<protein>
    <submittedName>
        <fullName evidence="2">NAD(P)/FAD-dependent oxidoreductase</fullName>
    </submittedName>
</protein>
<dbReference type="PANTHER" id="PTHR42923:SF3">
    <property type="entry name" value="PROTOPORPHYRINOGEN OXIDASE"/>
    <property type="match status" value="1"/>
</dbReference>
<dbReference type="RefSeq" id="WP_185059695.1">
    <property type="nucleotide sequence ID" value="NZ_BAABJP010000015.1"/>
</dbReference>
<evidence type="ECO:0000313" key="3">
    <source>
        <dbReference type="Proteomes" id="UP001428817"/>
    </source>
</evidence>
<name>A0ABP9QAV9_9PSEU</name>
<gene>
    <name evidence="2" type="ORF">GCM10023321_32530</name>
</gene>
<organism evidence="2 3">
    <name type="scientific">Pseudonocardia eucalypti</name>
    <dbReference type="NCBI Taxonomy" id="648755"/>
    <lineage>
        <taxon>Bacteria</taxon>
        <taxon>Bacillati</taxon>
        <taxon>Actinomycetota</taxon>
        <taxon>Actinomycetes</taxon>
        <taxon>Pseudonocardiales</taxon>
        <taxon>Pseudonocardiaceae</taxon>
        <taxon>Pseudonocardia</taxon>
    </lineage>
</organism>
<proteinExistence type="predicted"/>
<dbReference type="InterPro" id="IPR036188">
    <property type="entry name" value="FAD/NAD-bd_sf"/>
</dbReference>
<evidence type="ECO:0000259" key="1">
    <source>
        <dbReference type="Pfam" id="PF01593"/>
    </source>
</evidence>
<evidence type="ECO:0000313" key="2">
    <source>
        <dbReference type="EMBL" id="GAA5156579.1"/>
    </source>
</evidence>
<keyword evidence="3" id="KW-1185">Reference proteome</keyword>
<dbReference type="InterPro" id="IPR002937">
    <property type="entry name" value="Amino_oxidase"/>
</dbReference>
<dbReference type="PANTHER" id="PTHR42923">
    <property type="entry name" value="PROTOPORPHYRINOGEN OXIDASE"/>
    <property type="match status" value="1"/>
</dbReference>
<dbReference type="InterPro" id="IPR050464">
    <property type="entry name" value="Zeta_carotene_desat/Oxidored"/>
</dbReference>
<dbReference type="Gene3D" id="1.10.3110.10">
    <property type="entry name" value="protoporphyrinogen ix oxidase, domain 3"/>
    <property type="match status" value="1"/>
</dbReference>
<feature type="domain" description="Amine oxidase" evidence="1">
    <location>
        <begin position="14"/>
        <end position="441"/>
    </location>
</feature>
<dbReference type="Pfam" id="PF01593">
    <property type="entry name" value="Amino_oxidase"/>
    <property type="match status" value="1"/>
</dbReference>
<reference evidence="3" key="1">
    <citation type="journal article" date="2019" name="Int. J. Syst. Evol. Microbiol.">
        <title>The Global Catalogue of Microorganisms (GCM) 10K type strain sequencing project: providing services to taxonomists for standard genome sequencing and annotation.</title>
        <authorList>
            <consortium name="The Broad Institute Genomics Platform"/>
            <consortium name="The Broad Institute Genome Sequencing Center for Infectious Disease"/>
            <person name="Wu L."/>
            <person name="Ma J."/>
        </authorList>
    </citation>
    <scope>NUCLEOTIDE SEQUENCE [LARGE SCALE GENOMIC DNA]</scope>
    <source>
        <strain evidence="3">JCM 18303</strain>
    </source>
</reference>
<dbReference type="SUPFAM" id="SSF51905">
    <property type="entry name" value="FAD/NAD(P)-binding domain"/>
    <property type="match status" value="1"/>
</dbReference>